<evidence type="ECO:0000313" key="8">
    <source>
        <dbReference type="Proteomes" id="UP000023464"/>
    </source>
</evidence>
<feature type="binding site" evidence="6">
    <location>
        <position position="166"/>
    </location>
    <ligand>
        <name>S-adenosyl-L-methionine</name>
        <dbReference type="ChEBI" id="CHEBI:59789"/>
    </ligand>
</feature>
<keyword evidence="7" id="KW-0687">Ribonucleoprotein</keyword>
<keyword evidence="3 6" id="KW-0489">Methyltransferase</keyword>
<dbReference type="AlphaFoldDB" id="A0A022PKV1"/>
<dbReference type="EMBL" id="JFGV01000007">
    <property type="protein sequence ID" value="EYU16737.1"/>
    <property type="molecule type" value="Genomic_DNA"/>
</dbReference>
<dbReference type="InterPro" id="IPR004498">
    <property type="entry name" value="Ribosomal_PrmA_MeTrfase"/>
</dbReference>
<dbReference type="PANTHER" id="PTHR43648:SF1">
    <property type="entry name" value="ELECTRON TRANSFER FLAVOPROTEIN BETA SUBUNIT LYSINE METHYLTRANSFERASE"/>
    <property type="match status" value="1"/>
</dbReference>
<dbReference type="Pfam" id="PF06325">
    <property type="entry name" value="PrmA"/>
    <property type="match status" value="1"/>
</dbReference>
<dbReference type="GO" id="GO:0005829">
    <property type="term" value="C:cytosol"/>
    <property type="evidence" value="ECO:0007669"/>
    <property type="project" value="TreeGrafter"/>
</dbReference>
<evidence type="ECO:0000256" key="6">
    <source>
        <dbReference type="HAMAP-Rule" id="MF_00735"/>
    </source>
</evidence>
<accession>A0A022PKV1</accession>
<name>A0A022PKV1_9GAMM</name>
<dbReference type="NCBIfam" id="TIGR00406">
    <property type="entry name" value="prmA"/>
    <property type="match status" value="1"/>
</dbReference>
<evidence type="ECO:0000256" key="4">
    <source>
        <dbReference type="ARBA" id="ARBA00022679"/>
    </source>
</evidence>
<comment type="subcellular location">
    <subcellularLocation>
        <location evidence="6">Cytoplasm</location>
    </subcellularLocation>
</comment>
<dbReference type="PIRSF" id="PIRSF000401">
    <property type="entry name" value="RPL11_MTase"/>
    <property type="match status" value="1"/>
</dbReference>
<evidence type="ECO:0000313" key="7">
    <source>
        <dbReference type="EMBL" id="EYU16737.1"/>
    </source>
</evidence>
<dbReference type="PATRIC" id="fig|1393736.3.peg.651"/>
<dbReference type="PANTHER" id="PTHR43648">
    <property type="entry name" value="ELECTRON TRANSFER FLAVOPROTEIN BETA SUBUNIT LYSINE METHYLTRANSFERASE"/>
    <property type="match status" value="1"/>
</dbReference>
<keyword evidence="4 6" id="KW-0808">Transferase</keyword>
<sequence length="296" mass="32468">MPWIQLRLNTTGQLAESLGDTLMENGAVSVTFQDSHDNPVFEPLPGETRLWGDTDVIGLYDAETDMKAVISQLEQVPELGERFIHKIEQLEDKDWEREWMDNFHPMRFGERLWICPSWRDVPDPNAVNVMLDPGLAFGTGTHPTTSLCLQWLDSLNLEGKTVIDFGCGSGILAIAALKLGATHAIGIDIDPQAIQASRDNAERNGVLERLTLYLAKDTPTDLESDVVIANILAGPLRELAPVIGALPKPGGLLGLSGILTNQAESVIQAYTDKFVIDPVAEQEEWCRISGTKIATN</sequence>
<dbReference type="GO" id="GO:0005840">
    <property type="term" value="C:ribosome"/>
    <property type="evidence" value="ECO:0007669"/>
    <property type="project" value="UniProtKB-KW"/>
</dbReference>
<comment type="catalytic activity">
    <reaction evidence="6">
        <text>L-lysyl-[protein] + 3 S-adenosyl-L-methionine = N(6),N(6),N(6)-trimethyl-L-lysyl-[protein] + 3 S-adenosyl-L-homocysteine + 3 H(+)</text>
        <dbReference type="Rhea" id="RHEA:54192"/>
        <dbReference type="Rhea" id="RHEA-COMP:9752"/>
        <dbReference type="Rhea" id="RHEA-COMP:13826"/>
        <dbReference type="ChEBI" id="CHEBI:15378"/>
        <dbReference type="ChEBI" id="CHEBI:29969"/>
        <dbReference type="ChEBI" id="CHEBI:57856"/>
        <dbReference type="ChEBI" id="CHEBI:59789"/>
        <dbReference type="ChEBI" id="CHEBI:61961"/>
    </reaction>
</comment>
<comment type="caution">
    <text evidence="7">The sequence shown here is derived from an EMBL/GenBank/DDBJ whole genome shotgun (WGS) entry which is preliminary data.</text>
</comment>
<evidence type="ECO:0000256" key="5">
    <source>
        <dbReference type="ARBA" id="ARBA00022691"/>
    </source>
</evidence>
<comment type="function">
    <text evidence="6">Methylates ribosomal protein L11.</text>
</comment>
<evidence type="ECO:0000256" key="2">
    <source>
        <dbReference type="ARBA" id="ARBA00022490"/>
    </source>
</evidence>
<dbReference type="EC" id="2.1.1.-" evidence="6"/>
<proteinExistence type="inferred from homology"/>
<organism evidence="7 8">
    <name type="scientific">Photorhabdus aegyptia</name>
    <dbReference type="NCBI Taxonomy" id="2805098"/>
    <lineage>
        <taxon>Bacteria</taxon>
        <taxon>Pseudomonadati</taxon>
        <taxon>Pseudomonadota</taxon>
        <taxon>Gammaproteobacteria</taxon>
        <taxon>Enterobacterales</taxon>
        <taxon>Morganellaceae</taxon>
        <taxon>Photorhabdus</taxon>
    </lineage>
</organism>
<keyword evidence="7" id="KW-0689">Ribosomal protein</keyword>
<dbReference type="GO" id="GO:0032259">
    <property type="term" value="P:methylation"/>
    <property type="evidence" value="ECO:0007669"/>
    <property type="project" value="UniProtKB-KW"/>
</dbReference>
<feature type="binding site" evidence="6">
    <location>
        <position position="188"/>
    </location>
    <ligand>
        <name>S-adenosyl-L-methionine</name>
        <dbReference type="ChEBI" id="CHEBI:59789"/>
    </ligand>
</feature>
<evidence type="ECO:0000256" key="1">
    <source>
        <dbReference type="ARBA" id="ARBA00009741"/>
    </source>
</evidence>
<dbReference type="Gene3D" id="3.40.50.150">
    <property type="entry name" value="Vaccinia Virus protein VP39"/>
    <property type="match status" value="1"/>
</dbReference>
<dbReference type="RefSeq" id="WP_036776014.1">
    <property type="nucleotide sequence ID" value="NZ_CAWLTM010000108.1"/>
</dbReference>
<keyword evidence="2 6" id="KW-0963">Cytoplasm</keyword>
<dbReference type="SUPFAM" id="SSF53335">
    <property type="entry name" value="S-adenosyl-L-methionine-dependent methyltransferases"/>
    <property type="match status" value="1"/>
</dbReference>
<evidence type="ECO:0000256" key="3">
    <source>
        <dbReference type="ARBA" id="ARBA00022603"/>
    </source>
</evidence>
<dbReference type="Proteomes" id="UP000023464">
    <property type="component" value="Unassembled WGS sequence"/>
</dbReference>
<gene>
    <name evidence="6" type="primary">prmA</name>
    <name evidence="7" type="ORF">BA1DRAFT_00647</name>
</gene>
<dbReference type="CDD" id="cd02440">
    <property type="entry name" value="AdoMet_MTases"/>
    <property type="match status" value="1"/>
</dbReference>
<dbReference type="InterPro" id="IPR029063">
    <property type="entry name" value="SAM-dependent_MTases_sf"/>
</dbReference>
<dbReference type="GO" id="GO:0016279">
    <property type="term" value="F:protein-lysine N-methyltransferase activity"/>
    <property type="evidence" value="ECO:0007669"/>
    <property type="project" value="TreeGrafter"/>
</dbReference>
<keyword evidence="8" id="KW-1185">Reference proteome</keyword>
<feature type="binding site" evidence="6">
    <location>
        <position position="145"/>
    </location>
    <ligand>
        <name>S-adenosyl-L-methionine</name>
        <dbReference type="ChEBI" id="CHEBI:59789"/>
    </ligand>
</feature>
<keyword evidence="5 6" id="KW-0949">S-adenosyl-L-methionine</keyword>
<feature type="binding site" evidence="6">
    <location>
        <position position="230"/>
    </location>
    <ligand>
        <name>S-adenosyl-L-methionine</name>
        <dbReference type="ChEBI" id="CHEBI:59789"/>
    </ligand>
</feature>
<dbReference type="InterPro" id="IPR050078">
    <property type="entry name" value="Ribosomal_L11_MeTrfase_PrmA"/>
</dbReference>
<protein>
    <recommendedName>
        <fullName evidence="6">Ribosomal protein L11 methyltransferase</fullName>
        <shortName evidence="6">L11 Mtase</shortName>
        <ecNumber evidence="6">2.1.1.-</ecNumber>
    </recommendedName>
</protein>
<dbReference type="HAMAP" id="MF_00735">
    <property type="entry name" value="Methyltr_PrmA"/>
    <property type="match status" value="1"/>
</dbReference>
<reference evidence="7 8" key="1">
    <citation type="submission" date="2014-03" db="EMBL/GenBank/DDBJ databases">
        <title>Draft Genome of Photorhabdus luminescens BA1, an Egyptian Isolate.</title>
        <authorList>
            <person name="Ghazal S."/>
            <person name="Hurst S.G.IV."/>
            <person name="Morris K."/>
            <person name="Thomas K."/>
            <person name="Tisa L.S."/>
        </authorList>
    </citation>
    <scope>NUCLEOTIDE SEQUENCE [LARGE SCALE GENOMIC DNA]</scope>
    <source>
        <strain evidence="7 8">BA1</strain>
    </source>
</reference>
<comment type="similarity">
    <text evidence="1 6">Belongs to the methyltransferase superfamily. PrmA family.</text>
</comment>